<dbReference type="KEGG" id="scac:106092692"/>
<keyword evidence="9" id="KW-1185">Reference proteome</keyword>
<dbReference type="Gene3D" id="3.40.109.10">
    <property type="entry name" value="NADH Oxidase"/>
    <property type="match status" value="1"/>
</dbReference>
<dbReference type="SUPFAM" id="SSF55469">
    <property type="entry name" value="FMN-dependent nitroreductase-like"/>
    <property type="match status" value="1"/>
</dbReference>
<name>A0A1I8NWH2_STOCA</name>
<evidence type="ECO:0000256" key="2">
    <source>
        <dbReference type="ARBA" id="ARBA00007118"/>
    </source>
</evidence>
<evidence type="ECO:0000313" key="8">
    <source>
        <dbReference type="EnsemblMetazoa" id="SCAU002624-PA"/>
    </source>
</evidence>
<dbReference type="CDD" id="cd02144">
    <property type="entry name" value="iodotyrosine_dehalogenase"/>
    <property type="match status" value="1"/>
</dbReference>
<dbReference type="Proteomes" id="UP000095300">
    <property type="component" value="Unassembled WGS sequence"/>
</dbReference>
<evidence type="ECO:0000256" key="4">
    <source>
        <dbReference type="ARBA" id="ARBA00022643"/>
    </source>
</evidence>
<evidence type="ECO:0000256" key="6">
    <source>
        <dbReference type="SAM" id="Phobius"/>
    </source>
</evidence>
<feature type="transmembrane region" description="Helical" evidence="6">
    <location>
        <begin position="15"/>
        <end position="34"/>
    </location>
</feature>
<dbReference type="InterPro" id="IPR000415">
    <property type="entry name" value="Nitroreductase-like"/>
</dbReference>
<keyword evidence="6" id="KW-1133">Transmembrane helix</keyword>
<comment type="cofactor">
    <cofactor evidence="1">
        <name>FMN</name>
        <dbReference type="ChEBI" id="CHEBI:58210"/>
    </cofactor>
</comment>
<dbReference type="PANTHER" id="PTHR23026:SF90">
    <property type="entry name" value="IODOTYROSINE DEIODINASE 1"/>
    <property type="match status" value="1"/>
</dbReference>
<sequence>MKFSYILDSSLILKYWNILPTVVLIWFVSKWLYFKLKYRNEILRNSEEVNVQSNYSNESFVYHPALEEKEHVPYRGATKILPGGALQFYQMMKDRRSVRDFKREPIPDQSVLENCIRAAGTSPSGAHTEPWTFCLISSADLKKSIRDIVESEEEINYSQRMHKQWTTDLRPLKTNHVKPYLTDAPYLILVFKQIYGMTKQGTRKQHYYNEISVSISVGILLCALQAAGLNSLVTTPLNCGPALRVLLNRPANEKLLVLLPVGYAAEACKIPDIQRKPLKDIFVRF</sequence>
<evidence type="ECO:0000313" key="9">
    <source>
        <dbReference type="Proteomes" id="UP000095300"/>
    </source>
</evidence>
<proteinExistence type="inferred from homology"/>
<feature type="transmembrane region" description="Helical" evidence="6">
    <location>
        <begin position="207"/>
        <end position="227"/>
    </location>
</feature>
<protein>
    <recommendedName>
        <fullName evidence="7">Nitroreductase domain-containing protein</fullName>
    </recommendedName>
</protein>
<dbReference type="GO" id="GO:0032553">
    <property type="term" value="F:ribonucleotide binding"/>
    <property type="evidence" value="ECO:0007669"/>
    <property type="project" value="UniProtKB-ARBA"/>
</dbReference>
<feature type="domain" description="Nitroreductase" evidence="7">
    <location>
        <begin position="93"/>
        <end position="263"/>
    </location>
</feature>
<evidence type="ECO:0000256" key="5">
    <source>
        <dbReference type="ARBA" id="ARBA00023002"/>
    </source>
</evidence>
<keyword evidence="3" id="KW-0285">Flavoprotein</keyword>
<evidence type="ECO:0000259" key="7">
    <source>
        <dbReference type="Pfam" id="PF00881"/>
    </source>
</evidence>
<organism evidence="8 9">
    <name type="scientific">Stomoxys calcitrans</name>
    <name type="common">Stable fly</name>
    <name type="synonym">Conops calcitrans</name>
    <dbReference type="NCBI Taxonomy" id="35570"/>
    <lineage>
        <taxon>Eukaryota</taxon>
        <taxon>Metazoa</taxon>
        <taxon>Ecdysozoa</taxon>
        <taxon>Arthropoda</taxon>
        <taxon>Hexapoda</taxon>
        <taxon>Insecta</taxon>
        <taxon>Pterygota</taxon>
        <taxon>Neoptera</taxon>
        <taxon>Endopterygota</taxon>
        <taxon>Diptera</taxon>
        <taxon>Brachycera</taxon>
        <taxon>Muscomorpha</taxon>
        <taxon>Muscoidea</taxon>
        <taxon>Muscidae</taxon>
        <taxon>Stomoxys</taxon>
    </lineage>
</organism>
<dbReference type="STRING" id="35570.A0A1I8NWH2"/>
<keyword evidence="6" id="KW-0472">Membrane</keyword>
<dbReference type="FunFam" id="3.40.109.10:FF:000004">
    <property type="entry name" value="Iodotyrosine deiodinase 1"/>
    <property type="match status" value="1"/>
</dbReference>
<gene>
    <name evidence="8" type="primary">106092692</name>
</gene>
<dbReference type="InterPro" id="IPR029479">
    <property type="entry name" value="Nitroreductase"/>
</dbReference>
<dbReference type="GO" id="GO:0140616">
    <property type="term" value="F:iodotyrosine deiodinase activity"/>
    <property type="evidence" value="ECO:0007669"/>
    <property type="project" value="UniProtKB-ARBA"/>
</dbReference>
<evidence type="ECO:0000256" key="1">
    <source>
        <dbReference type="ARBA" id="ARBA00001917"/>
    </source>
</evidence>
<dbReference type="GO" id="GO:0005886">
    <property type="term" value="C:plasma membrane"/>
    <property type="evidence" value="ECO:0007669"/>
    <property type="project" value="TreeGrafter"/>
</dbReference>
<dbReference type="VEuPathDB" id="VectorBase:SCAU002624"/>
<dbReference type="PANTHER" id="PTHR23026">
    <property type="entry name" value="NADPH NITROREDUCTASE"/>
    <property type="match status" value="1"/>
</dbReference>
<accession>A0A1I8NWH2</accession>
<dbReference type="AlphaFoldDB" id="A0A1I8NWH2"/>
<dbReference type="EnsemblMetazoa" id="SCAU002624-RA">
    <property type="protein sequence ID" value="SCAU002624-PA"/>
    <property type="gene ID" value="SCAU002624"/>
</dbReference>
<keyword evidence="4" id="KW-0288">FMN</keyword>
<evidence type="ECO:0000256" key="3">
    <source>
        <dbReference type="ARBA" id="ARBA00022630"/>
    </source>
</evidence>
<keyword evidence="5" id="KW-0560">Oxidoreductase</keyword>
<comment type="similarity">
    <text evidence="2">Belongs to the nitroreductase family.</text>
</comment>
<dbReference type="Pfam" id="PF00881">
    <property type="entry name" value="Nitroreductase"/>
    <property type="match status" value="1"/>
</dbReference>
<reference evidence="8" key="1">
    <citation type="submission" date="2020-05" db="UniProtKB">
        <authorList>
            <consortium name="EnsemblMetazoa"/>
        </authorList>
    </citation>
    <scope>IDENTIFICATION</scope>
    <source>
        <strain evidence="8">USDA</strain>
    </source>
</reference>
<keyword evidence="6" id="KW-0812">Transmembrane</keyword>
<dbReference type="OrthoDB" id="41362at2759"/>
<dbReference type="GO" id="GO:0006570">
    <property type="term" value="P:tyrosine metabolic process"/>
    <property type="evidence" value="ECO:0007669"/>
    <property type="project" value="TreeGrafter"/>
</dbReference>
<dbReference type="InterPro" id="IPR050627">
    <property type="entry name" value="Nitroreductase/BluB"/>
</dbReference>